<gene>
    <name evidence="10" type="primary">ctsr</name>
    <name evidence="10" type="ORF">AN618_20660</name>
</gene>
<dbReference type="RefSeq" id="WP_066354664.1">
    <property type="nucleotide sequence ID" value="NZ_LOED01000033.1"/>
</dbReference>
<keyword evidence="6 7" id="KW-0804">Transcription</keyword>
<feature type="domain" description="CtsR C-terminal dimerization" evidence="9">
    <location>
        <begin position="76"/>
        <end position="145"/>
    </location>
</feature>
<dbReference type="Gene3D" id="1.10.1200.150">
    <property type="entry name" value="Transcriptional regulator CtsR, C-terminal domain"/>
    <property type="match status" value="1"/>
</dbReference>
<dbReference type="PIRSF" id="PIRSF010607">
    <property type="entry name" value="Txn_repr_CtsR"/>
    <property type="match status" value="1"/>
</dbReference>
<reference evidence="10 11" key="1">
    <citation type="submission" date="2015-12" db="EMBL/GenBank/DDBJ databases">
        <title>Draft genome sequnece of Fervidicola ferrireducens strain Y170.</title>
        <authorList>
            <person name="Patel B.K."/>
        </authorList>
    </citation>
    <scope>NUCLEOTIDE SEQUENCE [LARGE SCALE GENOMIC DNA]</scope>
    <source>
        <strain evidence="10 11">Y170</strain>
    </source>
</reference>
<accession>A0A140L3L2</accession>
<evidence type="ECO:0000259" key="9">
    <source>
        <dbReference type="Pfam" id="PF17727"/>
    </source>
</evidence>
<dbReference type="OrthoDB" id="1680813at2"/>
<evidence type="ECO:0000256" key="4">
    <source>
        <dbReference type="ARBA" id="ARBA00023015"/>
    </source>
</evidence>
<dbReference type="GO" id="GO:0006355">
    <property type="term" value="P:regulation of DNA-templated transcription"/>
    <property type="evidence" value="ECO:0007669"/>
    <property type="project" value="UniProtKB-UniRule"/>
</dbReference>
<dbReference type="FunCoup" id="A0A140L3L2">
    <property type="interactions" value="37"/>
</dbReference>
<keyword evidence="4 7" id="KW-0805">Transcription regulation</keyword>
<dbReference type="Pfam" id="PF05848">
    <property type="entry name" value="CtsR"/>
    <property type="match status" value="1"/>
</dbReference>
<keyword evidence="11" id="KW-1185">Reference proteome</keyword>
<evidence type="ECO:0000259" key="8">
    <source>
        <dbReference type="Pfam" id="PF05848"/>
    </source>
</evidence>
<dbReference type="GO" id="GO:0003677">
    <property type="term" value="F:DNA binding"/>
    <property type="evidence" value="ECO:0007669"/>
    <property type="project" value="UniProtKB-UniRule"/>
</dbReference>
<dbReference type="EMBL" id="LOED01000033">
    <property type="protein sequence ID" value="KXG75137.1"/>
    <property type="molecule type" value="Genomic_DNA"/>
</dbReference>
<evidence type="ECO:0000256" key="5">
    <source>
        <dbReference type="ARBA" id="ARBA00023125"/>
    </source>
</evidence>
<evidence type="ECO:0000256" key="1">
    <source>
        <dbReference type="ARBA" id="ARBA00010189"/>
    </source>
</evidence>
<keyword evidence="3 7" id="KW-0678">Repressor</keyword>
<dbReference type="Proteomes" id="UP000070427">
    <property type="component" value="Unassembled WGS sequence"/>
</dbReference>
<dbReference type="Gene3D" id="3.30.56.130">
    <property type="entry name" value="Transcriptional regulator CtsR, winged HTH domain"/>
    <property type="match status" value="1"/>
</dbReference>
<feature type="domain" description="CtsR N-terminal HTH" evidence="8">
    <location>
        <begin position="3"/>
        <end position="73"/>
    </location>
</feature>
<dbReference type="InterPro" id="IPR008463">
    <property type="entry name" value="CtsR"/>
</dbReference>
<keyword evidence="5 7" id="KW-0238">DNA-binding</keyword>
<evidence type="ECO:0000256" key="7">
    <source>
        <dbReference type="PIRNR" id="PIRNR010607"/>
    </source>
</evidence>
<protein>
    <recommendedName>
        <fullName evidence="2 7">Transcriptional regulator CtsR</fullName>
    </recommendedName>
</protein>
<evidence type="ECO:0000256" key="2">
    <source>
        <dbReference type="ARBA" id="ARBA00014129"/>
    </source>
</evidence>
<dbReference type="InterPro" id="IPR041908">
    <property type="entry name" value="CtsR_C_sf"/>
</dbReference>
<dbReference type="PATRIC" id="fig|520764.3.peg.2212"/>
<evidence type="ECO:0000313" key="11">
    <source>
        <dbReference type="Proteomes" id="UP000070427"/>
    </source>
</evidence>
<evidence type="ECO:0000256" key="3">
    <source>
        <dbReference type="ARBA" id="ARBA00022491"/>
    </source>
</evidence>
<sequence>MPNLADVIENFIKEMFQEGKNILEIQRNELASKFRCAPSQINYVLTTRFTVERGYIVESRRGGGGYIRIKKLKIRNDEFLRELIELVGDSISSSKAGGLVQFMLEEGIISNREAELFKAAINRKNLEIPLPERDRLRARLLKAMIAALLGHEEEKGDDNYDVR</sequence>
<name>A0A140L3L2_9FIRM</name>
<dbReference type="InterPro" id="IPR041473">
    <property type="entry name" value="CtsR_C"/>
</dbReference>
<dbReference type="InterPro" id="IPR040465">
    <property type="entry name" value="CtsR_N"/>
</dbReference>
<proteinExistence type="inferred from homology"/>
<dbReference type="STRING" id="520764.AN618_20660"/>
<dbReference type="InParanoid" id="A0A140L3L2"/>
<comment type="caution">
    <text evidence="10">The sequence shown here is derived from an EMBL/GenBank/DDBJ whole genome shotgun (WGS) entry which is preliminary data.</text>
</comment>
<dbReference type="AlphaFoldDB" id="A0A140L3L2"/>
<dbReference type="Pfam" id="PF17727">
    <property type="entry name" value="CtsR_C"/>
    <property type="match status" value="1"/>
</dbReference>
<evidence type="ECO:0000256" key="6">
    <source>
        <dbReference type="ARBA" id="ARBA00023163"/>
    </source>
</evidence>
<dbReference type="InterPro" id="IPR041902">
    <property type="entry name" value="CtsR_N_sf"/>
</dbReference>
<evidence type="ECO:0000313" key="10">
    <source>
        <dbReference type="EMBL" id="KXG75137.1"/>
    </source>
</evidence>
<organism evidence="10 11">
    <name type="scientific">Fervidicola ferrireducens</name>
    <dbReference type="NCBI Taxonomy" id="520764"/>
    <lineage>
        <taxon>Bacteria</taxon>
        <taxon>Bacillati</taxon>
        <taxon>Bacillota</taxon>
        <taxon>Clostridia</taxon>
        <taxon>Thermosediminibacterales</taxon>
        <taxon>Thermosediminibacteraceae</taxon>
        <taxon>Fervidicola</taxon>
    </lineage>
</organism>
<comment type="similarity">
    <text evidence="1 7">Belongs to the CtsR family.</text>
</comment>